<evidence type="ECO:0000259" key="3">
    <source>
        <dbReference type="Pfam" id="PF16561"/>
    </source>
</evidence>
<feature type="compositionally biased region" description="Basic and acidic residues" evidence="2">
    <location>
        <begin position="205"/>
        <end position="220"/>
    </location>
</feature>
<dbReference type="OMA" id="FTFTWPA"/>
<keyword evidence="5" id="KW-1185">Reference proteome</keyword>
<protein>
    <submittedName>
        <fullName evidence="4">Protein that binds to cruciform DNA structures</fullName>
    </submittedName>
</protein>
<dbReference type="KEGG" id="ppa:PAS_chr3_0627"/>
<dbReference type="InterPro" id="IPR032640">
    <property type="entry name" value="AMPK1_CBM"/>
</dbReference>
<feature type="compositionally biased region" description="Basic residues" evidence="2">
    <location>
        <begin position="193"/>
        <end position="204"/>
    </location>
</feature>
<dbReference type="Gene3D" id="2.60.40.10">
    <property type="entry name" value="Immunoglobulins"/>
    <property type="match status" value="1"/>
</dbReference>
<feature type="compositionally biased region" description="Basic and acidic residues" evidence="2">
    <location>
        <begin position="276"/>
        <end position="285"/>
    </location>
</feature>
<dbReference type="PANTHER" id="PTHR10343">
    <property type="entry name" value="5'-AMP-ACTIVATED PROTEIN KINASE , BETA SUBUNIT"/>
    <property type="match status" value="1"/>
</dbReference>
<proteinExistence type="inferred from homology"/>
<evidence type="ECO:0000313" key="5">
    <source>
        <dbReference type="Proteomes" id="UP000000314"/>
    </source>
</evidence>
<dbReference type="GeneID" id="8199827"/>
<dbReference type="eggNOG" id="KOG1616">
    <property type="taxonomic scope" value="Eukaryota"/>
</dbReference>
<accession>C4R537</accession>
<organism evidence="4 5">
    <name type="scientific">Komagataella phaffii (strain GS115 / ATCC 20864)</name>
    <name type="common">Yeast</name>
    <name type="synonym">Pichia pastoris</name>
    <dbReference type="NCBI Taxonomy" id="644223"/>
    <lineage>
        <taxon>Eukaryota</taxon>
        <taxon>Fungi</taxon>
        <taxon>Dikarya</taxon>
        <taxon>Ascomycota</taxon>
        <taxon>Saccharomycotina</taxon>
        <taxon>Pichiomycetes</taxon>
        <taxon>Pichiales</taxon>
        <taxon>Pichiaceae</taxon>
        <taxon>Komagataella</taxon>
    </lineage>
</organism>
<dbReference type="GO" id="GO:0005634">
    <property type="term" value="C:nucleus"/>
    <property type="evidence" value="ECO:0007669"/>
    <property type="project" value="TreeGrafter"/>
</dbReference>
<dbReference type="CAZy" id="CBM48">
    <property type="family name" value="Carbohydrate-Binding Module Family 48"/>
</dbReference>
<evidence type="ECO:0000313" key="4">
    <source>
        <dbReference type="EMBL" id="CAY70673.1"/>
    </source>
</evidence>
<dbReference type="GO" id="GO:0005737">
    <property type="term" value="C:cytoplasm"/>
    <property type="evidence" value="ECO:0007669"/>
    <property type="project" value="TreeGrafter"/>
</dbReference>
<feature type="compositionally biased region" description="Basic residues" evidence="2">
    <location>
        <begin position="286"/>
        <end position="301"/>
    </location>
</feature>
<dbReference type="PANTHER" id="PTHR10343:SF81">
    <property type="entry name" value="CRUCIFORM DNA-RECOGNIZING PROTEIN 1-RELATED"/>
    <property type="match status" value="1"/>
</dbReference>
<dbReference type="InParanoid" id="C4R537"/>
<dbReference type="EMBL" id="FN392321">
    <property type="protein sequence ID" value="CAY70673.1"/>
    <property type="molecule type" value="Genomic_DNA"/>
</dbReference>
<name>C4R537_KOMPG</name>
<dbReference type="InterPro" id="IPR013783">
    <property type="entry name" value="Ig-like_fold"/>
</dbReference>
<dbReference type="Pfam" id="PF16561">
    <property type="entry name" value="AMPK1_CBM"/>
    <property type="match status" value="1"/>
</dbReference>
<evidence type="ECO:0000256" key="2">
    <source>
        <dbReference type="SAM" id="MobiDB-lite"/>
    </source>
</evidence>
<dbReference type="GO" id="GO:0007165">
    <property type="term" value="P:signal transduction"/>
    <property type="evidence" value="ECO:0007669"/>
    <property type="project" value="TreeGrafter"/>
</dbReference>
<dbReference type="GO" id="GO:0019901">
    <property type="term" value="F:protein kinase binding"/>
    <property type="evidence" value="ECO:0007669"/>
    <property type="project" value="TreeGrafter"/>
</dbReference>
<evidence type="ECO:0000256" key="1">
    <source>
        <dbReference type="ARBA" id="ARBA00038216"/>
    </source>
</evidence>
<dbReference type="STRING" id="644223.C4R537"/>
<dbReference type="CDD" id="cd02859">
    <property type="entry name" value="E_set_AMPKbeta_like_N"/>
    <property type="match status" value="1"/>
</dbReference>
<dbReference type="OrthoDB" id="5976022at2759"/>
<feature type="domain" description="AMP-activated protein kinase glycogen-binding" evidence="3">
    <location>
        <begin position="4"/>
        <end position="84"/>
    </location>
</feature>
<dbReference type="RefSeq" id="XP_002492852.1">
    <property type="nucleotide sequence ID" value="XM_002492807.1"/>
</dbReference>
<comment type="similarity">
    <text evidence="1">Belongs to the CRP1/MDG1 family.</text>
</comment>
<dbReference type="GO" id="GO:0031588">
    <property type="term" value="C:nucleotide-activated protein kinase complex"/>
    <property type="evidence" value="ECO:0007669"/>
    <property type="project" value="TreeGrafter"/>
</dbReference>
<dbReference type="SUPFAM" id="SSF81296">
    <property type="entry name" value="E set domains"/>
    <property type="match status" value="1"/>
</dbReference>
<sequence length="301" mass="32229">MASFTFTWPAGPNEVIVTGTFDNWQKTLPLVKKADQSFELTVPFPKDTPPVSYKYVVDGEWLVLGSAKSDGNDPSIRNNYFTAEDLDDNVSVAGGAIPESGGLKTTVMPSEEGIQKTLGEPGIVVPQNPGSIAAFKEVSTVDPKSLNKEEPASAPVANDVVIPEDPSAVAAFNEVSDVDPKTLNQEEPVTNGKKVKKVKKLVKKKTSEDLKPDTEPEGKAATEINPDRLVPSDEVAGDKIKDTPAEDVAAVDAKVPEVSEEPASKTAPETTTPSKKAAEKQDDKKQKKKKGFAAKLKKIFS</sequence>
<gene>
    <name evidence="4" type="ordered locus">PAS_chr3_0627</name>
</gene>
<dbReference type="InterPro" id="IPR014756">
    <property type="entry name" value="Ig_E-set"/>
</dbReference>
<dbReference type="Proteomes" id="UP000000314">
    <property type="component" value="Chromosome 3"/>
</dbReference>
<dbReference type="InterPro" id="IPR050827">
    <property type="entry name" value="CRP1_MDG1_kinase"/>
</dbReference>
<dbReference type="AlphaFoldDB" id="C4R537"/>
<reference evidence="4 5" key="1">
    <citation type="journal article" date="2009" name="Nat. Biotechnol.">
        <title>Genome sequence of the recombinant protein production host Pichia pastoris.</title>
        <authorList>
            <person name="De Schutter K."/>
            <person name="Lin Y.C."/>
            <person name="Tiels P."/>
            <person name="Van Hecke A."/>
            <person name="Glinka S."/>
            <person name="Weber-Lehmann J."/>
            <person name="Rouze P."/>
            <person name="Van de Peer Y."/>
            <person name="Callewaert N."/>
        </authorList>
    </citation>
    <scope>NUCLEOTIDE SEQUENCE [LARGE SCALE GENOMIC DNA]</scope>
    <source>
        <strain evidence="5">GS115 / ATCC 20864</strain>
    </source>
</reference>
<feature type="region of interest" description="Disordered" evidence="2">
    <location>
        <begin position="179"/>
        <end position="301"/>
    </location>
</feature>
<dbReference type="HOGENOM" id="CLU_924737_0_0_1"/>
<dbReference type="SMR" id="C4R537"/>